<feature type="active site" description="Proton donor" evidence="5">
    <location>
        <position position="132"/>
    </location>
</feature>
<dbReference type="Pfam" id="PF00908">
    <property type="entry name" value="dTDP_sugar_isom"/>
    <property type="match status" value="1"/>
</dbReference>
<evidence type="ECO:0000256" key="7">
    <source>
        <dbReference type="RuleBase" id="RU364069"/>
    </source>
</evidence>
<dbReference type="GO" id="GO:0019305">
    <property type="term" value="P:dTDP-rhamnose biosynthetic process"/>
    <property type="evidence" value="ECO:0007669"/>
    <property type="project" value="UniProtKB-UniRule"/>
</dbReference>
<accession>A0A2S9Q6R9</accession>
<feature type="active site" description="Proton acceptor" evidence="5">
    <location>
        <position position="62"/>
    </location>
</feature>
<comment type="caution">
    <text evidence="8">The sequence shown here is derived from an EMBL/GenBank/DDBJ whole genome shotgun (WGS) entry which is preliminary data.</text>
</comment>
<dbReference type="RefSeq" id="WP_105864594.1">
    <property type="nucleotide sequence ID" value="NZ_PUEJ01000010.1"/>
</dbReference>
<dbReference type="NCBIfam" id="TIGR01221">
    <property type="entry name" value="rmlC"/>
    <property type="match status" value="1"/>
</dbReference>
<organism evidence="8 9">
    <name type="scientific">Labrys okinawensis</name>
    <dbReference type="NCBI Taxonomy" id="346911"/>
    <lineage>
        <taxon>Bacteria</taxon>
        <taxon>Pseudomonadati</taxon>
        <taxon>Pseudomonadota</taxon>
        <taxon>Alphaproteobacteria</taxon>
        <taxon>Hyphomicrobiales</taxon>
        <taxon>Xanthobacteraceae</taxon>
        <taxon>Labrys</taxon>
    </lineage>
</organism>
<comment type="similarity">
    <text evidence="7">Belongs to the dTDP-4-dehydrorhamnose 3,5-epimerase family.</text>
</comment>
<evidence type="ECO:0000256" key="6">
    <source>
        <dbReference type="PIRSR" id="PIRSR600888-3"/>
    </source>
</evidence>
<dbReference type="InterPro" id="IPR011051">
    <property type="entry name" value="RmlC_Cupin_sf"/>
</dbReference>
<keyword evidence="7" id="KW-0413">Isomerase</keyword>
<keyword evidence="9" id="KW-1185">Reference proteome</keyword>
<dbReference type="EMBL" id="PUEJ01000010">
    <property type="protein sequence ID" value="PRH85010.1"/>
    <property type="molecule type" value="Genomic_DNA"/>
</dbReference>
<reference evidence="8 9" key="1">
    <citation type="submission" date="2018-02" db="EMBL/GenBank/DDBJ databases">
        <title>Whole genome sequencing of endophytic bacterium.</title>
        <authorList>
            <person name="Eedara R."/>
            <person name="Podile A.R."/>
        </authorList>
    </citation>
    <scope>NUCLEOTIDE SEQUENCE [LARGE SCALE GENOMIC DNA]</scope>
    <source>
        <strain evidence="8 9">RP1T</strain>
    </source>
</reference>
<dbReference type="OrthoDB" id="9800680at2"/>
<comment type="subunit">
    <text evidence="7">Homodimer.</text>
</comment>
<evidence type="ECO:0000256" key="5">
    <source>
        <dbReference type="PIRSR" id="PIRSR600888-1"/>
    </source>
</evidence>
<dbReference type="InterPro" id="IPR014710">
    <property type="entry name" value="RmlC-like_jellyroll"/>
</dbReference>
<comment type="catalytic activity">
    <reaction evidence="1 7">
        <text>dTDP-4-dehydro-6-deoxy-alpha-D-glucose = dTDP-4-dehydro-beta-L-rhamnose</text>
        <dbReference type="Rhea" id="RHEA:16969"/>
        <dbReference type="ChEBI" id="CHEBI:57649"/>
        <dbReference type="ChEBI" id="CHEBI:62830"/>
        <dbReference type="EC" id="5.1.3.13"/>
    </reaction>
</comment>
<dbReference type="Gene3D" id="2.60.120.10">
    <property type="entry name" value="Jelly Rolls"/>
    <property type="match status" value="1"/>
</dbReference>
<comment type="function">
    <text evidence="2 7">Catalyzes the epimerization of the C3' and C5'positions of dTDP-6-deoxy-D-xylo-4-hexulose, forming dTDP-6-deoxy-L-lyxo-4-hexulose.</text>
</comment>
<dbReference type="Proteomes" id="UP000237682">
    <property type="component" value="Unassembled WGS sequence"/>
</dbReference>
<evidence type="ECO:0000256" key="4">
    <source>
        <dbReference type="ARBA" id="ARBA00019595"/>
    </source>
</evidence>
<evidence type="ECO:0000256" key="1">
    <source>
        <dbReference type="ARBA" id="ARBA00001298"/>
    </source>
</evidence>
<dbReference type="EC" id="5.1.3.13" evidence="3 7"/>
<sequence>MIFVETRIPGCFLIEPEPQRDDRGFFARTYCPDEFAAAGIVFAPVQTNLSRNDKAFTLRGMHFQKAPHAEAKLVQVARGKIHDVVVDLRPDSPAFRQWVGAELSADNLHQLYIPEGCAHGFLTLEAGTDVLYGMGRKYVPGHARGYRYDDPAFAIEWPRPPAVIAPADEAWPAFGA</sequence>
<evidence type="ECO:0000256" key="2">
    <source>
        <dbReference type="ARBA" id="ARBA00001997"/>
    </source>
</evidence>
<proteinExistence type="inferred from homology"/>
<dbReference type="UniPathway" id="UPA00124"/>
<name>A0A2S9Q6R9_9HYPH</name>
<evidence type="ECO:0000313" key="8">
    <source>
        <dbReference type="EMBL" id="PRH85010.1"/>
    </source>
</evidence>
<protein>
    <recommendedName>
        <fullName evidence="4 7">dTDP-4-dehydrorhamnose 3,5-epimerase</fullName>
        <ecNumber evidence="3 7">5.1.3.13</ecNumber>
    </recommendedName>
    <alternativeName>
        <fullName evidence="7">Thymidine diphospho-4-keto-rhamnose 3,5-epimerase</fullName>
    </alternativeName>
</protein>
<dbReference type="GO" id="GO:0005829">
    <property type="term" value="C:cytosol"/>
    <property type="evidence" value="ECO:0007669"/>
    <property type="project" value="TreeGrafter"/>
</dbReference>
<evidence type="ECO:0000256" key="3">
    <source>
        <dbReference type="ARBA" id="ARBA00012098"/>
    </source>
</evidence>
<dbReference type="PANTHER" id="PTHR21047">
    <property type="entry name" value="DTDP-6-DEOXY-D-GLUCOSE-3,5 EPIMERASE"/>
    <property type="match status" value="1"/>
</dbReference>
<dbReference type="GO" id="GO:0008830">
    <property type="term" value="F:dTDP-4-dehydrorhamnose 3,5-epimerase activity"/>
    <property type="evidence" value="ECO:0007669"/>
    <property type="project" value="UniProtKB-UniRule"/>
</dbReference>
<dbReference type="CDD" id="cd00438">
    <property type="entry name" value="cupin_RmlC"/>
    <property type="match status" value="1"/>
</dbReference>
<evidence type="ECO:0000313" key="9">
    <source>
        <dbReference type="Proteomes" id="UP000237682"/>
    </source>
</evidence>
<dbReference type="InterPro" id="IPR000888">
    <property type="entry name" value="RmlC-like"/>
</dbReference>
<dbReference type="PANTHER" id="PTHR21047:SF2">
    <property type="entry name" value="THYMIDINE DIPHOSPHO-4-KETO-RHAMNOSE 3,5-EPIMERASE"/>
    <property type="match status" value="1"/>
</dbReference>
<gene>
    <name evidence="8" type="primary">rfbC</name>
    <name evidence="8" type="ORF">C5L14_23985</name>
</gene>
<dbReference type="GO" id="GO:0000271">
    <property type="term" value="P:polysaccharide biosynthetic process"/>
    <property type="evidence" value="ECO:0007669"/>
    <property type="project" value="TreeGrafter"/>
</dbReference>
<comment type="pathway">
    <text evidence="7">Carbohydrate biosynthesis; dTDP-L-rhamnose biosynthesis.</text>
</comment>
<feature type="site" description="Participates in a stacking interaction with the thymidine ring of dTDP-4-oxo-6-deoxyglucose" evidence="6">
    <location>
        <position position="138"/>
    </location>
</feature>
<dbReference type="AlphaFoldDB" id="A0A2S9Q6R9"/>
<dbReference type="SUPFAM" id="SSF51182">
    <property type="entry name" value="RmlC-like cupins"/>
    <property type="match status" value="1"/>
</dbReference>